<sequence>MSFGKVVFLKNFCKHQFLFRRIVVLFILLISLLGVVEGSNLFTISDKTLESAELKYGERAKRRLLAWQNLIREDVSSADGEKLEKVNAFFNQLQFVSDIKHWKKKDYWATPVEFLASGAGDCEDFSLAKYFTLKAIGIPEKKLNLTYVKALRLNQAHMVVTYYGKPGAIPLVLDNLIPAIKLATKRKDLLPVFSFNGSGLWLSKSRGQGKKVGGSDRLKNWQNLLKRMPAGLN</sequence>
<dbReference type="Gene3D" id="3.10.620.30">
    <property type="match status" value="1"/>
</dbReference>
<evidence type="ECO:0000313" key="2">
    <source>
        <dbReference type="Proteomes" id="UP000000602"/>
    </source>
</evidence>
<dbReference type="Proteomes" id="UP000000602">
    <property type="component" value="Chromosome"/>
</dbReference>
<dbReference type="Pfam" id="PF06035">
    <property type="entry name" value="Peptidase_C93"/>
    <property type="match status" value="1"/>
</dbReference>
<dbReference type="STRING" id="177439.DP0518"/>
<dbReference type="AlphaFoldDB" id="Q6AQX7"/>
<dbReference type="HOGENOM" id="CLU_085651_0_0_7"/>
<evidence type="ECO:0008006" key="3">
    <source>
        <dbReference type="Google" id="ProtNLM"/>
    </source>
</evidence>
<name>Q6AQX7_DESPS</name>
<dbReference type="InterPro" id="IPR010319">
    <property type="entry name" value="Transglutaminase-like_Cys_pept"/>
</dbReference>
<evidence type="ECO:0000313" key="1">
    <source>
        <dbReference type="EMBL" id="CAG35247.1"/>
    </source>
</evidence>
<dbReference type="EMBL" id="CR522870">
    <property type="protein sequence ID" value="CAG35247.1"/>
    <property type="molecule type" value="Genomic_DNA"/>
</dbReference>
<gene>
    <name evidence="1" type="ordered locus">DP0518</name>
</gene>
<dbReference type="PANTHER" id="PTHR39327">
    <property type="match status" value="1"/>
</dbReference>
<protein>
    <recommendedName>
        <fullName evidence="3">Sulfate adenylyltransferase</fullName>
    </recommendedName>
</protein>
<dbReference type="RefSeq" id="WP_011187763.1">
    <property type="nucleotide sequence ID" value="NC_006138.1"/>
</dbReference>
<dbReference type="PANTHER" id="PTHR39327:SF1">
    <property type="entry name" value="BLR5470 PROTEIN"/>
    <property type="match status" value="1"/>
</dbReference>
<dbReference type="OrthoDB" id="5401788at2"/>
<dbReference type="SUPFAM" id="SSF54001">
    <property type="entry name" value="Cysteine proteinases"/>
    <property type="match status" value="1"/>
</dbReference>
<accession>Q6AQX7</accession>
<keyword evidence="2" id="KW-1185">Reference proteome</keyword>
<organism evidence="1 2">
    <name type="scientific">Desulfotalea psychrophila (strain LSv54 / DSM 12343)</name>
    <dbReference type="NCBI Taxonomy" id="177439"/>
    <lineage>
        <taxon>Bacteria</taxon>
        <taxon>Pseudomonadati</taxon>
        <taxon>Thermodesulfobacteriota</taxon>
        <taxon>Desulfobulbia</taxon>
        <taxon>Desulfobulbales</taxon>
        <taxon>Desulfocapsaceae</taxon>
        <taxon>Desulfotalea</taxon>
    </lineage>
</organism>
<dbReference type="KEGG" id="dps:DP0518"/>
<dbReference type="InterPro" id="IPR038765">
    <property type="entry name" value="Papain-like_cys_pep_sf"/>
</dbReference>
<dbReference type="eggNOG" id="COG3672">
    <property type="taxonomic scope" value="Bacteria"/>
</dbReference>
<reference evidence="2" key="1">
    <citation type="journal article" date="2004" name="Environ. Microbiol.">
        <title>The genome of Desulfotalea psychrophila, a sulfate-reducing bacterium from permanently cold Arctic sediments.</title>
        <authorList>
            <person name="Rabus R."/>
            <person name="Ruepp A."/>
            <person name="Frickey T."/>
            <person name="Rattei T."/>
            <person name="Fartmann B."/>
            <person name="Stark M."/>
            <person name="Bauer M."/>
            <person name="Zibat A."/>
            <person name="Lombardot T."/>
            <person name="Becker I."/>
            <person name="Amann J."/>
            <person name="Gellner K."/>
            <person name="Teeling H."/>
            <person name="Leuschner W.D."/>
            <person name="Gloeckner F.-O."/>
            <person name="Lupas A.N."/>
            <person name="Amann R."/>
            <person name="Klenk H.-P."/>
        </authorList>
    </citation>
    <scope>NUCLEOTIDE SEQUENCE [LARGE SCALE GENOMIC DNA]</scope>
    <source>
        <strain evidence="2">DSM 12343 / LSv54</strain>
    </source>
</reference>
<proteinExistence type="predicted"/>